<sequence>MWNVIDFVTNSLYVATVALRVVSFFQVQKEMIYNSHATDLPRERWDAWDPMLISEGLFSAANIFSSLKLVYIFSVNPHLGPLQVSLSRMVMDIMKFFFLYVLVLFAFGSGLNQLLCLFETTQTLFWAVFGLIDLDSFELDGIKIFTRFWGMLMFGTYSVINIVVLLNLLIAMMNHSYQLISERADVEWKFARSKLWISYFEEGGTCPPPFNIIPTPKSIWYAIKWMRRVFCSGSSAARREHRKAQQASDRDFKYQQIMRNLVRRYVTVEQRKAESQGVTEDDVNEIKQDISAFRCELVEILKNSGMDTNVTAGQGGGGGGKKNRQKERRLMKGFNIAPPGSTGSLAPVAEFSTSLDNYDNQHEILSSTLSTLFTPNFMHKRQQSQAGSGGGGSESPTTPTAPQGTQGAALTASSQVTKYNKSALKPYNKRIAGHKKRWGMLIYCTIAIIYISQLEYIYFACQKMWPRPIYMQIIHLLYS</sequence>
<name>B4I523_DROSE</name>
<dbReference type="EMBL" id="CH480822">
    <property type="protein sequence ID" value="EDW55479.1"/>
    <property type="molecule type" value="Genomic_DNA"/>
</dbReference>
<dbReference type="PANTHER" id="PTHR10117:SF54">
    <property type="entry name" value="TRANSIENT RECEPTOR POTENTIAL-GAMMA PROTEIN"/>
    <property type="match status" value="1"/>
</dbReference>
<organism evidence="12">
    <name type="scientific">Drosophila sechellia</name>
    <name type="common">Fruit fly</name>
    <dbReference type="NCBI Taxonomy" id="7238"/>
    <lineage>
        <taxon>Eukaryota</taxon>
        <taxon>Metazoa</taxon>
        <taxon>Ecdysozoa</taxon>
        <taxon>Arthropoda</taxon>
        <taxon>Hexapoda</taxon>
        <taxon>Insecta</taxon>
        <taxon>Pterygota</taxon>
        <taxon>Neoptera</taxon>
        <taxon>Endopterygota</taxon>
        <taxon>Diptera</taxon>
        <taxon>Brachycera</taxon>
        <taxon>Muscomorpha</taxon>
        <taxon>Ephydroidea</taxon>
        <taxon>Drosophilidae</taxon>
        <taxon>Drosophila</taxon>
        <taxon>Sophophora</taxon>
    </lineage>
</organism>
<evidence type="ECO:0000259" key="10">
    <source>
        <dbReference type="Pfam" id="PF00520"/>
    </source>
</evidence>
<keyword evidence="12" id="KW-1185">Reference proteome</keyword>
<evidence type="ECO:0000256" key="8">
    <source>
        <dbReference type="SAM" id="MobiDB-lite"/>
    </source>
</evidence>
<feature type="transmembrane region" description="Helical" evidence="9">
    <location>
        <begin position="438"/>
        <end position="459"/>
    </location>
</feature>
<keyword evidence="3 9" id="KW-0812">Transmembrane</keyword>
<dbReference type="GO" id="GO:0005886">
    <property type="term" value="C:plasma membrane"/>
    <property type="evidence" value="ECO:0007669"/>
    <property type="project" value="TreeGrafter"/>
</dbReference>
<feature type="domain" description="Ion transport" evidence="10">
    <location>
        <begin position="1"/>
        <end position="184"/>
    </location>
</feature>
<dbReference type="PhylomeDB" id="B4I523"/>
<evidence type="ECO:0000313" key="12">
    <source>
        <dbReference type="Proteomes" id="UP000001292"/>
    </source>
</evidence>
<gene>
    <name evidence="11" type="primary">Dsec\GM19501</name>
    <name evidence="11" type="ORF">Dsec_GM19501</name>
</gene>
<evidence type="ECO:0000256" key="9">
    <source>
        <dbReference type="SAM" id="Phobius"/>
    </source>
</evidence>
<dbReference type="PRINTS" id="PR01097">
    <property type="entry name" value="TRNSRECEPTRP"/>
</dbReference>
<keyword evidence="7" id="KW-0407">Ion channel</keyword>
<evidence type="ECO:0000256" key="7">
    <source>
        <dbReference type="ARBA" id="ARBA00023303"/>
    </source>
</evidence>
<keyword evidence="2" id="KW-0813">Transport</keyword>
<dbReference type="GO" id="GO:0070679">
    <property type="term" value="F:inositol 1,4,5 trisphosphate binding"/>
    <property type="evidence" value="ECO:0007669"/>
    <property type="project" value="TreeGrafter"/>
</dbReference>
<dbReference type="Proteomes" id="UP000001292">
    <property type="component" value="Unassembled WGS sequence"/>
</dbReference>
<dbReference type="HOGENOM" id="CLU_570210_0_0_1"/>
<dbReference type="STRING" id="7238.B4I523"/>
<evidence type="ECO:0000256" key="3">
    <source>
        <dbReference type="ARBA" id="ARBA00022692"/>
    </source>
</evidence>
<evidence type="ECO:0000256" key="1">
    <source>
        <dbReference type="ARBA" id="ARBA00004141"/>
    </source>
</evidence>
<comment type="subcellular location">
    <subcellularLocation>
        <location evidence="1">Membrane</location>
        <topology evidence="1">Multi-pass membrane protein</topology>
    </subcellularLocation>
</comment>
<feature type="region of interest" description="Disordered" evidence="8">
    <location>
        <begin position="381"/>
        <end position="412"/>
    </location>
</feature>
<evidence type="ECO:0000256" key="6">
    <source>
        <dbReference type="ARBA" id="ARBA00023136"/>
    </source>
</evidence>
<evidence type="ECO:0000256" key="5">
    <source>
        <dbReference type="ARBA" id="ARBA00023065"/>
    </source>
</evidence>
<feature type="transmembrane region" description="Helical" evidence="9">
    <location>
        <begin position="96"/>
        <end position="115"/>
    </location>
</feature>
<dbReference type="PANTHER" id="PTHR10117">
    <property type="entry name" value="TRANSIENT RECEPTOR POTENTIAL CHANNEL"/>
    <property type="match status" value="1"/>
</dbReference>
<dbReference type="GO" id="GO:0051480">
    <property type="term" value="P:regulation of cytosolic calcium ion concentration"/>
    <property type="evidence" value="ECO:0007669"/>
    <property type="project" value="TreeGrafter"/>
</dbReference>
<feature type="compositionally biased region" description="Low complexity" evidence="8">
    <location>
        <begin position="394"/>
        <end position="409"/>
    </location>
</feature>
<proteinExistence type="predicted"/>
<keyword evidence="6 9" id="KW-0472">Membrane</keyword>
<dbReference type="Pfam" id="PF00520">
    <property type="entry name" value="Ion_trans"/>
    <property type="match status" value="1"/>
</dbReference>
<evidence type="ECO:0000256" key="4">
    <source>
        <dbReference type="ARBA" id="ARBA00022989"/>
    </source>
</evidence>
<evidence type="ECO:0000313" key="11">
    <source>
        <dbReference type="EMBL" id="EDW55479.1"/>
    </source>
</evidence>
<dbReference type="GO" id="GO:0034703">
    <property type="term" value="C:cation channel complex"/>
    <property type="evidence" value="ECO:0007669"/>
    <property type="project" value="TreeGrafter"/>
</dbReference>
<dbReference type="AlphaFoldDB" id="B4I523"/>
<reference evidence="11 12" key="1">
    <citation type="journal article" date="2007" name="Nature">
        <title>Evolution of genes and genomes on the Drosophila phylogeny.</title>
        <authorList>
            <consortium name="Drosophila 12 Genomes Consortium"/>
            <person name="Clark A.G."/>
            <person name="Eisen M.B."/>
            <person name="Smith D.R."/>
            <person name="Bergman C.M."/>
            <person name="Oliver B."/>
            <person name="Markow T.A."/>
            <person name="Kaufman T.C."/>
            <person name="Kellis M."/>
            <person name="Gelbart W."/>
            <person name="Iyer V.N."/>
            <person name="Pollard D.A."/>
            <person name="Sackton T.B."/>
            <person name="Larracuente A.M."/>
            <person name="Singh N.D."/>
            <person name="Abad J.P."/>
            <person name="Abt D.N."/>
            <person name="Adryan B."/>
            <person name="Aguade M."/>
            <person name="Akashi H."/>
            <person name="Anderson W.W."/>
            <person name="Aquadro C.F."/>
            <person name="Ardell D.H."/>
            <person name="Arguello R."/>
            <person name="Artieri C.G."/>
            <person name="Barbash D.A."/>
            <person name="Barker D."/>
            <person name="Barsanti P."/>
            <person name="Batterham P."/>
            <person name="Batzoglou S."/>
            <person name="Begun D."/>
            <person name="Bhutkar A."/>
            <person name="Blanco E."/>
            <person name="Bosak S.A."/>
            <person name="Bradley R.K."/>
            <person name="Brand A.D."/>
            <person name="Brent M.R."/>
            <person name="Brooks A.N."/>
            <person name="Brown R.H."/>
            <person name="Butlin R.K."/>
            <person name="Caggese C."/>
            <person name="Calvi B.R."/>
            <person name="Bernardo de Carvalho A."/>
            <person name="Caspi A."/>
            <person name="Castrezana S."/>
            <person name="Celniker S.E."/>
            <person name="Chang J.L."/>
            <person name="Chapple C."/>
            <person name="Chatterji S."/>
            <person name="Chinwalla A."/>
            <person name="Civetta A."/>
            <person name="Clifton S.W."/>
            <person name="Comeron J.M."/>
            <person name="Costello J.C."/>
            <person name="Coyne J.A."/>
            <person name="Daub J."/>
            <person name="David R.G."/>
            <person name="Delcher A.L."/>
            <person name="Delehaunty K."/>
            <person name="Do C.B."/>
            <person name="Ebling H."/>
            <person name="Edwards K."/>
            <person name="Eickbush T."/>
            <person name="Evans J.D."/>
            <person name="Filipski A."/>
            <person name="Findeiss S."/>
            <person name="Freyhult E."/>
            <person name="Fulton L."/>
            <person name="Fulton R."/>
            <person name="Garcia A.C."/>
            <person name="Gardiner A."/>
            <person name="Garfield D.A."/>
            <person name="Garvin B.E."/>
            <person name="Gibson G."/>
            <person name="Gilbert D."/>
            <person name="Gnerre S."/>
            <person name="Godfrey J."/>
            <person name="Good R."/>
            <person name="Gotea V."/>
            <person name="Gravely B."/>
            <person name="Greenberg A.J."/>
            <person name="Griffiths-Jones S."/>
            <person name="Gross S."/>
            <person name="Guigo R."/>
            <person name="Gustafson E.A."/>
            <person name="Haerty W."/>
            <person name="Hahn M.W."/>
            <person name="Halligan D.L."/>
            <person name="Halpern A.L."/>
            <person name="Halter G.M."/>
            <person name="Han M.V."/>
            <person name="Heger A."/>
            <person name="Hillier L."/>
            <person name="Hinrichs A.S."/>
            <person name="Holmes I."/>
            <person name="Hoskins R.A."/>
            <person name="Hubisz M.J."/>
            <person name="Hultmark D."/>
            <person name="Huntley M.A."/>
            <person name="Jaffe D.B."/>
            <person name="Jagadeeshan S."/>
            <person name="Jeck W.R."/>
            <person name="Johnson J."/>
            <person name="Jones C.D."/>
            <person name="Jordan W.C."/>
            <person name="Karpen G.H."/>
            <person name="Kataoka E."/>
            <person name="Keightley P.D."/>
            <person name="Kheradpour P."/>
            <person name="Kirkness E.F."/>
            <person name="Koerich L.B."/>
            <person name="Kristiansen K."/>
            <person name="Kudrna D."/>
            <person name="Kulathinal R.J."/>
            <person name="Kumar S."/>
            <person name="Kwok R."/>
            <person name="Lander E."/>
            <person name="Langley C.H."/>
            <person name="Lapoint R."/>
            <person name="Lazzaro B.P."/>
            <person name="Lee S.J."/>
            <person name="Levesque L."/>
            <person name="Li R."/>
            <person name="Lin C.F."/>
            <person name="Lin M.F."/>
            <person name="Lindblad-Toh K."/>
            <person name="Llopart A."/>
            <person name="Long M."/>
            <person name="Low L."/>
            <person name="Lozovsky E."/>
            <person name="Lu J."/>
            <person name="Luo M."/>
            <person name="Machado C.A."/>
            <person name="Makalowski W."/>
            <person name="Marzo M."/>
            <person name="Matsuda M."/>
            <person name="Matzkin L."/>
            <person name="McAllister B."/>
            <person name="McBride C.S."/>
            <person name="McKernan B."/>
            <person name="McKernan K."/>
            <person name="Mendez-Lago M."/>
            <person name="Minx P."/>
            <person name="Mollenhauer M.U."/>
            <person name="Montooth K."/>
            <person name="Mount S.M."/>
            <person name="Mu X."/>
            <person name="Myers E."/>
            <person name="Negre B."/>
            <person name="Newfeld S."/>
            <person name="Nielsen R."/>
            <person name="Noor M.A."/>
            <person name="O'Grady P."/>
            <person name="Pachter L."/>
            <person name="Papaceit M."/>
            <person name="Parisi M.J."/>
            <person name="Parisi M."/>
            <person name="Parts L."/>
            <person name="Pedersen J.S."/>
            <person name="Pesole G."/>
            <person name="Phillippy A.M."/>
            <person name="Ponting C.P."/>
            <person name="Pop M."/>
            <person name="Porcelli D."/>
            <person name="Powell J.R."/>
            <person name="Prohaska S."/>
            <person name="Pruitt K."/>
            <person name="Puig M."/>
            <person name="Quesneville H."/>
            <person name="Ram K.R."/>
            <person name="Rand D."/>
            <person name="Rasmussen M.D."/>
            <person name="Reed L.K."/>
            <person name="Reenan R."/>
            <person name="Reily A."/>
            <person name="Remington K.A."/>
            <person name="Rieger T.T."/>
            <person name="Ritchie M.G."/>
            <person name="Robin C."/>
            <person name="Rogers Y.H."/>
            <person name="Rohde C."/>
            <person name="Rozas J."/>
            <person name="Rubenfield M.J."/>
            <person name="Ruiz A."/>
            <person name="Russo S."/>
            <person name="Salzberg S.L."/>
            <person name="Sanchez-Gracia A."/>
            <person name="Saranga D.J."/>
            <person name="Sato H."/>
            <person name="Schaeffer S.W."/>
            <person name="Schatz M.C."/>
            <person name="Schlenke T."/>
            <person name="Schwartz R."/>
            <person name="Segarra C."/>
            <person name="Singh R.S."/>
            <person name="Sirot L."/>
            <person name="Sirota M."/>
            <person name="Sisneros N.B."/>
            <person name="Smith C.D."/>
            <person name="Smith T.F."/>
            <person name="Spieth J."/>
            <person name="Stage D.E."/>
            <person name="Stark A."/>
            <person name="Stephan W."/>
            <person name="Strausberg R.L."/>
            <person name="Strempel S."/>
            <person name="Sturgill D."/>
            <person name="Sutton G."/>
            <person name="Sutton G.G."/>
            <person name="Tao W."/>
            <person name="Teichmann S."/>
            <person name="Tobari Y.N."/>
            <person name="Tomimura Y."/>
            <person name="Tsolas J.M."/>
            <person name="Valente V.L."/>
            <person name="Venter E."/>
            <person name="Venter J.C."/>
            <person name="Vicario S."/>
            <person name="Vieira F.G."/>
            <person name="Vilella A.J."/>
            <person name="Villasante A."/>
            <person name="Walenz B."/>
            <person name="Wang J."/>
            <person name="Wasserman M."/>
            <person name="Watts T."/>
            <person name="Wilson D."/>
            <person name="Wilson R.K."/>
            <person name="Wing R.A."/>
            <person name="Wolfner M.F."/>
            <person name="Wong A."/>
            <person name="Wong G.K."/>
            <person name="Wu C.I."/>
            <person name="Wu G."/>
            <person name="Yamamoto D."/>
            <person name="Yang H.P."/>
            <person name="Yang S.P."/>
            <person name="Yorke J.A."/>
            <person name="Yoshida K."/>
            <person name="Zdobnov E."/>
            <person name="Zhang P."/>
            <person name="Zhang Y."/>
            <person name="Zimin A.V."/>
            <person name="Baldwin J."/>
            <person name="Abdouelleil A."/>
            <person name="Abdulkadir J."/>
            <person name="Abebe A."/>
            <person name="Abera B."/>
            <person name="Abreu J."/>
            <person name="Acer S.C."/>
            <person name="Aftuck L."/>
            <person name="Alexander A."/>
            <person name="An P."/>
            <person name="Anderson E."/>
            <person name="Anderson S."/>
            <person name="Arachi H."/>
            <person name="Azer M."/>
            <person name="Bachantsang P."/>
            <person name="Barry A."/>
            <person name="Bayul T."/>
            <person name="Berlin A."/>
            <person name="Bessette D."/>
            <person name="Bloom T."/>
            <person name="Blye J."/>
            <person name="Boguslavskiy L."/>
            <person name="Bonnet C."/>
            <person name="Boukhgalter B."/>
            <person name="Bourzgui I."/>
            <person name="Brown A."/>
            <person name="Cahill P."/>
            <person name="Channer S."/>
            <person name="Cheshatsang Y."/>
            <person name="Chuda L."/>
            <person name="Citroen M."/>
            <person name="Collymore A."/>
            <person name="Cooke P."/>
            <person name="Costello M."/>
            <person name="D'Aco K."/>
            <person name="Daza R."/>
            <person name="De Haan G."/>
            <person name="DeGray S."/>
            <person name="DeMaso C."/>
            <person name="Dhargay N."/>
            <person name="Dooley K."/>
            <person name="Dooley E."/>
            <person name="Doricent M."/>
            <person name="Dorje P."/>
            <person name="Dorjee K."/>
            <person name="Dupes A."/>
            <person name="Elong R."/>
            <person name="Falk J."/>
            <person name="Farina A."/>
            <person name="Faro S."/>
            <person name="Ferguson D."/>
            <person name="Fisher S."/>
            <person name="Foley C.D."/>
            <person name="Franke A."/>
            <person name="Friedrich D."/>
            <person name="Gadbois L."/>
            <person name="Gearin G."/>
            <person name="Gearin C.R."/>
            <person name="Giannoukos G."/>
            <person name="Goode T."/>
            <person name="Graham J."/>
            <person name="Grandbois E."/>
            <person name="Grewal S."/>
            <person name="Gyaltsen K."/>
            <person name="Hafez N."/>
            <person name="Hagos B."/>
            <person name="Hall J."/>
            <person name="Henson C."/>
            <person name="Hollinger A."/>
            <person name="Honan T."/>
            <person name="Huard M.D."/>
            <person name="Hughes L."/>
            <person name="Hurhula B."/>
            <person name="Husby M.E."/>
            <person name="Kamat A."/>
            <person name="Kanga B."/>
            <person name="Kashin S."/>
            <person name="Khazanovich D."/>
            <person name="Kisner P."/>
            <person name="Lance K."/>
            <person name="Lara M."/>
            <person name="Lee W."/>
            <person name="Lennon N."/>
            <person name="Letendre F."/>
            <person name="LeVine R."/>
            <person name="Lipovsky A."/>
            <person name="Liu X."/>
            <person name="Liu J."/>
            <person name="Liu S."/>
            <person name="Lokyitsang T."/>
            <person name="Lokyitsang Y."/>
            <person name="Lubonja R."/>
            <person name="Lui A."/>
            <person name="MacDonald P."/>
            <person name="Magnisalis V."/>
            <person name="Maru K."/>
            <person name="Matthews C."/>
            <person name="McCusker W."/>
            <person name="McDonough S."/>
            <person name="Mehta T."/>
            <person name="Meldrim J."/>
            <person name="Meneus L."/>
            <person name="Mihai O."/>
            <person name="Mihalev A."/>
            <person name="Mihova T."/>
            <person name="Mittelman R."/>
            <person name="Mlenga V."/>
            <person name="Montmayeur A."/>
            <person name="Mulrain L."/>
            <person name="Navidi A."/>
            <person name="Naylor J."/>
            <person name="Negash T."/>
            <person name="Nguyen T."/>
            <person name="Nguyen N."/>
            <person name="Nicol R."/>
            <person name="Norbu C."/>
            <person name="Norbu N."/>
            <person name="Novod N."/>
            <person name="O'Neill B."/>
            <person name="Osman S."/>
            <person name="Markiewicz E."/>
            <person name="Oyono O.L."/>
            <person name="Patti C."/>
            <person name="Phunkhang P."/>
            <person name="Pierre F."/>
            <person name="Priest M."/>
            <person name="Raghuraman S."/>
            <person name="Rege F."/>
            <person name="Reyes R."/>
            <person name="Rise C."/>
            <person name="Rogov P."/>
            <person name="Ross K."/>
            <person name="Ryan E."/>
            <person name="Settipalli S."/>
            <person name="Shea T."/>
            <person name="Sherpa N."/>
            <person name="Shi L."/>
            <person name="Shih D."/>
            <person name="Sparrow T."/>
            <person name="Spaulding J."/>
            <person name="Stalker J."/>
            <person name="Stange-Thomann N."/>
            <person name="Stavropoulos S."/>
            <person name="Stone C."/>
            <person name="Strader C."/>
            <person name="Tesfaye S."/>
            <person name="Thomson T."/>
            <person name="Thoulutsang Y."/>
            <person name="Thoulutsang D."/>
            <person name="Topham K."/>
            <person name="Topping I."/>
            <person name="Tsamla T."/>
            <person name="Vassiliev H."/>
            <person name="Vo A."/>
            <person name="Wangchuk T."/>
            <person name="Wangdi T."/>
            <person name="Weiand M."/>
            <person name="Wilkinson J."/>
            <person name="Wilson A."/>
            <person name="Yadav S."/>
            <person name="Young G."/>
            <person name="Yu Q."/>
            <person name="Zembek L."/>
            <person name="Zhong D."/>
            <person name="Zimmer A."/>
            <person name="Zwirko Z."/>
            <person name="Jaffe D.B."/>
            <person name="Alvarez P."/>
            <person name="Brockman W."/>
            <person name="Butler J."/>
            <person name="Chin C."/>
            <person name="Gnerre S."/>
            <person name="Grabherr M."/>
            <person name="Kleber M."/>
            <person name="Mauceli E."/>
            <person name="MacCallum I."/>
        </authorList>
    </citation>
    <scope>NUCLEOTIDE SEQUENCE [LARGE SCALE GENOMIC DNA]</scope>
    <source>
        <strain evidence="12">Rob3c / Tucson 14021-0248.25</strain>
    </source>
</reference>
<evidence type="ECO:0000256" key="2">
    <source>
        <dbReference type="ARBA" id="ARBA00022448"/>
    </source>
</evidence>
<keyword evidence="5" id="KW-0406">Ion transport</keyword>
<accession>B4I523</accession>
<dbReference type="InterPro" id="IPR002153">
    <property type="entry name" value="TRPC_channel"/>
</dbReference>
<dbReference type="GO" id="GO:0015279">
    <property type="term" value="F:store-operated calcium channel activity"/>
    <property type="evidence" value="ECO:0007669"/>
    <property type="project" value="TreeGrafter"/>
</dbReference>
<protein>
    <submittedName>
        <fullName evidence="11">GM19501</fullName>
    </submittedName>
</protein>
<feature type="transmembrane region" description="Helical" evidence="9">
    <location>
        <begin position="148"/>
        <end position="170"/>
    </location>
</feature>
<keyword evidence="4 9" id="KW-1133">Transmembrane helix</keyword>
<dbReference type="InterPro" id="IPR005821">
    <property type="entry name" value="Ion_trans_dom"/>
</dbReference>